<evidence type="ECO:0000259" key="4">
    <source>
        <dbReference type="Pfam" id="PF07992"/>
    </source>
</evidence>
<feature type="domain" description="FAD/NAD(P)-binding" evidence="4">
    <location>
        <begin position="13"/>
        <end position="287"/>
    </location>
</feature>
<gene>
    <name evidence="5" type="ORF">NQU54_46975</name>
</gene>
<dbReference type="PANTHER" id="PTHR48105">
    <property type="entry name" value="THIOREDOXIN REDUCTASE 1-RELATED-RELATED"/>
    <property type="match status" value="1"/>
</dbReference>
<dbReference type="Proteomes" id="UP001142400">
    <property type="component" value="Unassembled WGS sequence"/>
</dbReference>
<name>A0A9X2M4I2_STRMQ</name>
<dbReference type="InterPro" id="IPR050097">
    <property type="entry name" value="Ferredoxin-NADP_redctase_2"/>
</dbReference>
<dbReference type="SUPFAM" id="SSF51905">
    <property type="entry name" value="FAD/NAD(P)-binding domain"/>
    <property type="match status" value="1"/>
</dbReference>
<evidence type="ECO:0000313" key="5">
    <source>
        <dbReference type="EMBL" id="MCQ8836345.1"/>
    </source>
</evidence>
<sequence length="343" mass="36022">MTRNTQVNGERRYDVVVVGAGPAGLSAALMLGRARRSVLVIDEGRPRNAPAAHMHGFLSRDGMAPGDLLQAGRREVESYGGTVQAGRVVSVVRDGDGFAIGLDTGRTVRARRLLATAGVVDELPDVPGLASRWGRDVVHCPYCHGWEIRDQPIGVLATGPLGVKQALLFRQWTDRLTLLLHTAPRLTDEEGEQLAARRITVVDGEVTAVEVAEDRLSGVCLASGKHIPLRALAVAPQPYPRADFLTGLGLGPTAHPSGLGAYIAADATGLTTVPGVWVAGNLADPNANVLASAASGSMAAGAINGDLIAEDTRHAVRAHRDPFSPASEARVCEQVLGARRHGL</sequence>
<evidence type="ECO:0000256" key="3">
    <source>
        <dbReference type="ARBA" id="ARBA00048132"/>
    </source>
</evidence>
<evidence type="ECO:0000256" key="2">
    <source>
        <dbReference type="ARBA" id="ARBA00023002"/>
    </source>
</evidence>
<reference evidence="5" key="1">
    <citation type="submission" date="2022-06" db="EMBL/GenBank/DDBJ databases">
        <title>WGS of actinobacteria.</title>
        <authorList>
            <person name="Thawai C."/>
        </authorList>
    </citation>
    <scope>NUCLEOTIDE SEQUENCE</scope>
    <source>
        <strain evidence="5">DSM 42010</strain>
    </source>
</reference>
<dbReference type="GO" id="GO:0004791">
    <property type="term" value="F:thioredoxin-disulfide reductase (NADPH) activity"/>
    <property type="evidence" value="ECO:0007669"/>
    <property type="project" value="UniProtKB-EC"/>
</dbReference>
<evidence type="ECO:0000256" key="1">
    <source>
        <dbReference type="ARBA" id="ARBA00022630"/>
    </source>
</evidence>
<proteinExistence type="predicted"/>
<keyword evidence="1" id="KW-0285">Flavoprotein</keyword>
<dbReference type="EMBL" id="JANIIC010000125">
    <property type="protein sequence ID" value="MCQ8836345.1"/>
    <property type="molecule type" value="Genomic_DNA"/>
</dbReference>
<dbReference type="Gene3D" id="3.50.50.60">
    <property type="entry name" value="FAD/NAD(P)-binding domain"/>
    <property type="match status" value="2"/>
</dbReference>
<organism evidence="5 6">
    <name type="scientific">Streptomyces malaysiensis subsp. samsunensis</name>
    <dbReference type="NCBI Taxonomy" id="459658"/>
    <lineage>
        <taxon>Bacteria</taxon>
        <taxon>Bacillati</taxon>
        <taxon>Actinomycetota</taxon>
        <taxon>Actinomycetes</taxon>
        <taxon>Kitasatosporales</taxon>
        <taxon>Streptomycetaceae</taxon>
        <taxon>Streptomyces</taxon>
        <taxon>Streptomyces violaceusniger group</taxon>
    </lineage>
</organism>
<keyword evidence="2" id="KW-0560">Oxidoreductase</keyword>
<dbReference type="AlphaFoldDB" id="A0A9X2M4I2"/>
<protein>
    <submittedName>
        <fullName evidence="5">NAD(P)/FAD-dependent oxidoreductase</fullName>
    </submittedName>
</protein>
<dbReference type="InterPro" id="IPR036188">
    <property type="entry name" value="FAD/NAD-bd_sf"/>
</dbReference>
<accession>A0A9X2M4I2</accession>
<dbReference type="RefSeq" id="WP_257636394.1">
    <property type="nucleotide sequence ID" value="NZ_JANIIC010000125.1"/>
</dbReference>
<comment type="catalytic activity">
    <reaction evidence="3">
        <text>[thioredoxin]-dithiol + NADP(+) = [thioredoxin]-disulfide + NADPH + H(+)</text>
        <dbReference type="Rhea" id="RHEA:20345"/>
        <dbReference type="Rhea" id="RHEA-COMP:10698"/>
        <dbReference type="Rhea" id="RHEA-COMP:10700"/>
        <dbReference type="ChEBI" id="CHEBI:15378"/>
        <dbReference type="ChEBI" id="CHEBI:29950"/>
        <dbReference type="ChEBI" id="CHEBI:50058"/>
        <dbReference type="ChEBI" id="CHEBI:57783"/>
        <dbReference type="ChEBI" id="CHEBI:58349"/>
        <dbReference type="EC" id="1.8.1.9"/>
    </reaction>
</comment>
<comment type="caution">
    <text evidence="5">The sequence shown here is derived from an EMBL/GenBank/DDBJ whole genome shotgun (WGS) entry which is preliminary data.</text>
</comment>
<dbReference type="Pfam" id="PF07992">
    <property type="entry name" value="Pyr_redox_2"/>
    <property type="match status" value="1"/>
</dbReference>
<evidence type="ECO:0000313" key="6">
    <source>
        <dbReference type="Proteomes" id="UP001142400"/>
    </source>
</evidence>
<dbReference type="PRINTS" id="PR00368">
    <property type="entry name" value="FADPNR"/>
</dbReference>
<dbReference type="InterPro" id="IPR023753">
    <property type="entry name" value="FAD/NAD-binding_dom"/>
</dbReference>
<keyword evidence="6" id="KW-1185">Reference proteome</keyword>
<dbReference type="PRINTS" id="PR00469">
    <property type="entry name" value="PNDRDTASEII"/>
</dbReference>